<dbReference type="InterPro" id="IPR046342">
    <property type="entry name" value="CBS_dom_sf"/>
</dbReference>
<dbReference type="InterPro" id="IPR017080">
    <property type="entry name" value="UCP036990_CBS_BON"/>
</dbReference>
<sequence length="241" mass="26499">MIGETKGVAMPMTVRDVMNRFVVAVEATASFSDVVTAMCRFHVGAVPVVDGDRRVIGMVSDDDLLLKDLDRRPADLIVEGPSRRRERRKASGHRAAQIMSSPAITVTEDTPLRQTACLMHRNGIKELPVVDGETGRITGLVKRSDLIRAFCRPPEDLRDDILEVASRYARHCAVRVEDGIVHLDGDVERRSQLCALMEEVWQADGVVDVDSSITYEIDDVGRAVPAGALRRTGPAEGGRDR</sequence>
<dbReference type="PROSITE" id="PS51371">
    <property type="entry name" value="CBS"/>
    <property type="match status" value="2"/>
</dbReference>
<organism evidence="4 5">
    <name type="scientific">Microbispora bryophytorum subsp. camponoti</name>
    <dbReference type="NCBI Taxonomy" id="1677852"/>
    <lineage>
        <taxon>Bacteria</taxon>
        <taxon>Bacillati</taxon>
        <taxon>Actinomycetota</taxon>
        <taxon>Actinomycetes</taxon>
        <taxon>Streptosporangiales</taxon>
        <taxon>Streptosporangiaceae</taxon>
        <taxon>Microbispora</taxon>
    </lineage>
</organism>
<evidence type="ECO:0000313" key="4">
    <source>
        <dbReference type="EMBL" id="MBD3141719.1"/>
    </source>
</evidence>
<dbReference type="EMBL" id="JACXRZ010000002">
    <property type="protein sequence ID" value="MBD3141719.1"/>
    <property type="molecule type" value="Genomic_DNA"/>
</dbReference>
<proteinExistence type="predicted"/>
<keyword evidence="5" id="KW-1185">Reference proteome</keyword>
<evidence type="ECO:0000313" key="5">
    <source>
        <dbReference type="Proteomes" id="UP000653231"/>
    </source>
</evidence>
<dbReference type="InterPro" id="IPR051257">
    <property type="entry name" value="Diverse_CBS-Domain"/>
</dbReference>
<dbReference type="RefSeq" id="WP_191049606.1">
    <property type="nucleotide sequence ID" value="NZ_JACXRZ010000002.1"/>
</dbReference>
<dbReference type="PANTHER" id="PTHR43080:SF29">
    <property type="entry name" value="OS02G0818000 PROTEIN"/>
    <property type="match status" value="1"/>
</dbReference>
<dbReference type="Pfam" id="PF00571">
    <property type="entry name" value="CBS"/>
    <property type="match status" value="2"/>
</dbReference>
<dbReference type="SMART" id="SM00116">
    <property type="entry name" value="CBS"/>
    <property type="match status" value="2"/>
</dbReference>
<name>A0ABR8KSH9_9ACTN</name>
<protein>
    <submittedName>
        <fullName evidence="4">CBS domain-containing protein</fullName>
    </submittedName>
</protein>
<dbReference type="PANTHER" id="PTHR43080">
    <property type="entry name" value="CBS DOMAIN-CONTAINING PROTEIN CBSX3, MITOCHONDRIAL"/>
    <property type="match status" value="1"/>
</dbReference>
<evidence type="ECO:0000256" key="1">
    <source>
        <dbReference type="ARBA" id="ARBA00023122"/>
    </source>
</evidence>
<comment type="caution">
    <text evidence="4">The sequence shown here is derived from an EMBL/GenBank/DDBJ whole genome shotgun (WGS) entry which is preliminary data.</text>
</comment>
<dbReference type="Proteomes" id="UP000653231">
    <property type="component" value="Unassembled WGS sequence"/>
</dbReference>
<reference evidence="4 5" key="1">
    <citation type="submission" date="2020-09" db="EMBL/GenBank/DDBJ databases">
        <title>Actinomycete isolated from the Camponotus japonicus Mayr.</title>
        <authorList>
            <person name="Gong X."/>
        </authorList>
    </citation>
    <scope>NUCLEOTIDE SEQUENCE [LARGE SCALE GENOMIC DNA]</scope>
    <source>
        <strain evidence="4 5">2C-HV3</strain>
    </source>
</reference>
<gene>
    <name evidence="4" type="ORF">IEQ31_00700</name>
</gene>
<accession>A0ABR8KSH9</accession>
<dbReference type="Gene3D" id="3.10.580.10">
    <property type="entry name" value="CBS-domain"/>
    <property type="match status" value="1"/>
</dbReference>
<feature type="domain" description="CBS" evidence="3">
    <location>
        <begin position="18"/>
        <end position="76"/>
    </location>
</feature>
<dbReference type="Gene3D" id="3.30.1340.30">
    <property type="match status" value="1"/>
</dbReference>
<evidence type="ECO:0000259" key="3">
    <source>
        <dbReference type="PROSITE" id="PS51371"/>
    </source>
</evidence>
<dbReference type="SUPFAM" id="SSF54631">
    <property type="entry name" value="CBS-domain pair"/>
    <property type="match status" value="1"/>
</dbReference>
<dbReference type="PIRSF" id="PIRSF036990">
    <property type="entry name" value="UCP036990_CBS_BON"/>
    <property type="match status" value="1"/>
</dbReference>
<feature type="domain" description="CBS" evidence="3">
    <location>
        <begin position="99"/>
        <end position="157"/>
    </location>
</feature>
<keyword evidence="1 2" id="KW-0129">CBS domain</keyword>
<evidence type="ECO:0000256" key="2">
    <source>
        <dbReference type="PROSITE-ProRule" id="PRU00703"/>
    </source>
</evidence>
<dbReference type="InterPro" id="IPR000644">
    <property type="entry name" value="CBS_dom"/>
</dbReference>